<keyword evidence="1" id="KW-1133">Transmembrane helix</keyword>
<organism evidence="2 3">
    <name type="scientific">Alteraurantiacibacter aestuarii</name>
    <dbReference type="NCBI Taxonomy" id="650004"/>
    <lineage>
        <taxon>Bacteria</taxon>
        <taxon>Pseudomonadati</taxon>
        <taxon>Pseudomonadota</taxon>
        <taxon>Alphaproteobacteria</taxon>
        <taxon>Sphingomonadales</taxon>
        <taxon>Erythrobacteraceae</taxon>
        <taxon>Alteraurantiacibacter</taxon>
    </lineage>
</organism>
<dbReference type="EMBL" id="WTYY01000002">
    <property type="protein sequence ID" value="MXO88037.1"/>
    <property type="molecule type" value="Genomic_DNA"/>
</dbReference>
<accession>A0A844ZMG8</accession>
<dbReference type="RefSeq" id="WP_160589970.1">
    <property type="nucleotide sequence ID" value="NZ_BAAAFP010000002.1"/>
</dbReference>
<reference evidence="2 3" key="1">
    <citation type="submission" date="2019-12" db="EMBL/GenBank/DDBJ databases">
        <title>Genomic-based taxomic classification of the family Erythrobacteraceae.</title>
        <authorList>
            <person name="Xu L."/>
        </authorList>
    </citation>
    <scope>NUCLEOTIDE SEQUENCE [LARGE SCALE GENOMIC DNA]</scope>
    <source>
        <strain evidence="2 3">JCM 16339</strain>
    </source>
</reference>
<comment type="caution">
    <text evidence="2">The sequence shown here is derived from an EMBL/GenBank/DDBJ whole genome shotgun (WGS) entry which is preliminary data.</text>
</comment>
<proteinExistence type="predicted"/>
<keyword evidence="3" id="KW-1185">Reference proteome</keyword>
<keyword evidence="1" id="KW-0472">Membrane</keyword>
<dbReference type="Proteomes" id="UP000435243">
    <property type="component" value="Unassembled WGS sequence"/>
</dbReference>
<evidence type="ECO:0000256" key="1">
    <source>
        <dbReference type="SAM" id="Phobius"/>
    </source>
</evidence>
<gene>
    <name evidence="2" type="ORF">GRI32_04710</name>
</gene>
<evidence type="ECO:0000313" key="3">
    <source>
        <dbReference type="Proteomes" id="UP000435243"/>
    </source>
</evidence>
<keyword evidence="1" id="KW-0812">Transmembrane</keyword>
<sequence length="47" mass="5057">MRDRRAHREIADSPPQSEDGRIDKARIALALLGLAGAVAILAMNMQG</sequence>
<feature type="transmembrane region" description="Helical" evidence="1">
    <location>
        <begin position="27"/>
        <end position="45"/>
    </location>
</feature>
<evidence type="ECO:0000313" key="2">
    <source>
        <dbReference type="EMBL" id="MXO88037.1"/>
    </source>
</evidence>
<protein>
    <submittedName>
        <fullName evidence="2">Uncharacterized protein</fullName>
    </submittedName>
</protein>
<dbReference type="AlphaFoldDB" id="A0A844ZMG8"/>
<name>A0A844ZMG8_9SPHN</name>